<name>A0ABC8KGB3_ERUVS</name>
<dbReference type="AlphaFoldDB" id="A0ABC8KGB3"/>
<feature type="region of interest" description="Disordered" evidence="1">
    <location>
        <begin position="25"/>
        <end position="48"/>
    </location>
</feature>
<keyword evidence="3" id="KW-1185">Reference proteome</keyword>
<evidence type="ECO:0000313" key="2">
    <source>
        <dbReference type="EMBL" id="CAH8354623.1"/>
    </source>
</evidence>
<gene>
    <name evidence="2" type="ORF">ERUC_LOCUS20378</name>
</gene>
<sequence length="129" mass="14193">MGHLRSGTRNGNNNIKVGLCTNAKVSRPTHHNPSPTINPEMHTQQQQQRSCQLNVTATAVTGPQSNADLFGLPEWGPQAETVPQHENVLLSEVESWLMDSCNQAGLISPLPEPFAQDNVTFDFETFLND</sequence>
<accession>A0ABC8KGB3</accession>
<dbReference type="Proteomes" id="UP001642260">
    <property type="component" value="Unassembled WGS sequence"/>
</dbReference>
<proteinExistence type="predicted"/>
<evidence type="ECO:0000313" key="3">
    <source>
        <dbReference type="Proteomes" id="UP001642260"/>
    </source>
</evidence>
<comment type="caution">
    <text evidence="2">The sequence shown here is derived from an EMBL/GenBank/DDBJ whole genome shotgun (WGS) entry which is preliminary data.</text>
</comment>
<reference evidence="2 3" key="1">
    <citation type="submission" date="2022-03" db="EMBL/GenBank/DDBJ databases">
        <authorList>
            <person name="Macdonald S."/>
            <person name="Ahmed S."/>
            <person name="Newling K."/>
        </authorList>
    </citation>
    <scope>NUCLEOTIDE SEQUENCE [LARGE SCALE GENOMIC DNA]</scope>
</reference>
<protein>
    <submittedName>
        <fullName evidence="2">Uncharacterized protein</fullName>
    </submittedName>
</protein>
<evidence type="ECO:0000256" key="1">
    <source>
        <dbReference type="SAM" id="MobiDB-lite"/>
    </source>
</evidence>
<organism evidence="2 3">
    <name type="scientific">Eruca vesicaria subsp. sativa</name>
    <name type="common">Garden rocket</name>
    <name type="synonym">Eruca sativa</name>
    <dbReference type="NCBI Taxonomy" id="29727"/>
    <lineage>
        <taxon>Eukaryota</taxon>
        <taxon>Viridiplantae</taxon>
        <taxon>Streptophyta</taxon>
        <taxon>Embryophyta</taxon>
        <taxon>Tracheophyta</taxon>
        <taxon>Spermatophyta</taxon>
        <taxon>Magnoliopsida</taxon>
        <taxon>eudicotyledons</taxon>
        <taxon>Gunneridae</taxon>
        <taxon>Pentapetalae</taxon>
        <taxon>rosids</taxon>
        <taxon>malvids</taxon>
        <taxon>Brassicales</taxon>
        <taxon>Brassicaceae</taxon>
        <taxon>Brassiceae</taxon>
        <taxon>Eruca</taxon>
    </lineage>
</organism>
<feature type="compositionally biased region" description="Polar residues" evidence="1">
    <location>
        <begin position="31"/>
        <end position="48"/>
    </location>
</feature>
<dbReference type="EMBL" id="CAKOAT010196488">
    <property type="protein sequence ID" value="CAH8354623.1"/>
    <property type="molecule type" value="Genomic_DNA"/>
</dbReference>